<comment type="caution">
    <text evidence="2">The sequence shown here is derived from an EMBL/GenBank/DDBJ whole genome shotgun (WGS) entry which is preliminary data.</text>
</comment>
<evidence type="ECO:0000313" key="2">
    <source>
        <dbReference type="EMBL" id="RCL37882.1"/>
    </source>
</evidence>
<name>A0A368BLZ4_9GAMM</name>
<dbReference type="PROSITE" id="PS51724">
    <property type="entry name" value="SPOR"/>
    <property type="match status" value="1"/>
</dbReference>
<dbReference type="Pfam" id="PF05036">
    <property type="entry name" value="SPOR"/>
    <property type="match status" value="1"/>
</dbReference>
<accession>A0A368BLZ4</accession>
<dbReference type="GO" id="GO:0042834">
    <property type="term" value="F:peptidoglycan binding"/>
    <property type="evidence" value="ECO:0007669"/>
    <property type="project" value="InterPro"/>
</dbReference>
<reference evidence="2 3" key="1">
    <citation type="journal article" date="2018" name="Microbiome">
        <title>Fine metagenomic profile of the Mediterranean stratified and mixed water columns revealed by assembly and recruitment.</title>
        <authorList>
            <person name="Haro-Moreno J.M."/>
            <person name="Lopez-Perez M."/>
            <person name="De La Torre J.R."/>
            <person name="Picazo A."/>
            <person name="Camacho A."/>
            <person name="Rodriguez-Valera F."/>
        </authorList>
    </citation>
    <scope>NUCLEOTIDE SEQUENCE [LARGE SCALE GENOMIC DNA]</scope>
    <source>
        <strain evidence="2">MED-G84</strain>
    </source>
</reference>
<dbReference type="EMBL" id="QOPC01000016">
    <property type="protein sequence ID" value="RCL37882.1"/>
    <property type="molecule type" value="Genomic_DNA"/>
</dbReference>
<organism evidence="2 3">
    <name type="scientific">SAR86 cluster bacterium</name>
    <dbReference type="NCBI Taxonomy" id="2030880"/>
    <lineage>
        <taxon>Bacteria</taxon>
        <taxon>Pseudomonadati</taxon>
        <taxon>Pseudomonadota</taxon>
        <taxon>Gammaproteobacteria</taxon>
        <taxon>SAR86 cluster</taxon>
    </lineage>
</organism>
<dbReference type="SUPFAM" id="SSF110997">
    <property type="entry name" value="Sporulation related repeat"/>
    <property type="match status" value="1"/>
</dbReference>
<dbReference type="Gene3D" id="3.30.70.1070">
    <property type="entry name" value="Sporulation related repeat"/>
    <property type="match status" value="1"/>
</dbReference>
<protein>
    <submittedName>
        <fullName evidence="2">SPOR domain-containing protein</fullName>
    </submittedName>
</protein>
<feature type="domain" description="SPOR" evidence="1">
    <location>
        <begin position="93"/>
        <end position="175"/>
    </location>
</feature>
<evidence type="ECO:0000259" key="1">
    <source>
        <dbReference type="PROSITE" id="PS51724"/>
    </source>
</evidence>
<dbReference type="InterPro" id="IPR007730">
    <property type="entry name" value="SPOR-like_dom"/>
</dbReference>
<proteinExistence type="predicted"/>
<gene>
    <name evidence="2" type="ORF">DBW98_03280</name>
</gene>
<evidence type="ECO:0000313" key="3">
    <source>
        <dbReference type="Proteomes" id="UP000253032"/>
    </source>
</evidence>
<dbReference type="AlphaFoldDB" id="A0A368BLZ4"/>
<dbReference type="Proteomes" id="UP000253032">
    <property type="component" value="Unassembled WGS sequence"/>
</dbReference>
<sequence length="178" mass="20354">MKDFAKKHPINRSKSKRIKTSLRAKRKLHQPLQIKHLISIACISALLLIASNYILQTDVMNMRSNVDSPQITFLYPQELENDALLIDLEGIVVEEDCEYLIQIESYGRRIYAQEQLGSLLSLGLSSYVEKTFSSAQPDKPLFRVMSGPYLNKSAVNNARELLIKNNRQPLIFKKCTKT</sequence>
<dbReference type="InterPro" id="IPR036680">
    <property type="entry name" value="SPOR-like_sf"/>
</dbReference>